<protein>
    <submittedName>
        <fullName evidence="2">Uncharacterized protein</fullName>
    </submittedName>
</protein>
<keyword evidence="1" id="KW-0732">Signal</keyword>
<dbReference type="Proteomes" id="UP000273675">
    <property type="component" value="Unassembled WGS sequence"/>
</dbReference>
<dbReference type="EMBL" id="RBIM01000003">
    <property type="protein sequence ID" value="RKR00202.1"/>
    <property type="molecule type" value="Genomic_DNA"/>
</dbReference>
<comment type="caution">
    <text evidence="2">The sequence shown here is derived from an EMBL/GenBank/DDBJ whole genome shotgun (WGS) entry which is preliminary data.</text>
</comment>
<dbReference type="AlphaFoldDB" id="A0A495DD35"/>
<evidence type="ECO:0000256" key="1">
    <source>
        <dbReference type="SAM" id="SignalP"/>
    </source>
</evidence>
<name>A0A495DD35_9PROT</name>
<accession>A0A495DD35</accession>
<evidence type="ECO:0000313" key="2">
    <source>
        <dbReference type="EMBL" id="RKR00202.1"/>
    </source>
</evidence>
<feature type="chain" id="PRO_5019851444" evidence="1">
    <location>
        <begin position="24"/>
        <end position="172"/>
    </location>
</feature>
<proteinExistence type="predicted"/>
<feature type="signal peptide" evidence="1">
    <location>
        <begin position="1"/>
        <end position="23"/>
    </location>
</feature>
<evidence type="ECO:0000313" key="3">
    <source>
        <dbReference type="Proteomes" id="UP000273675"/>
    </source>
</evidence>
<sequence length="172" mass="17072">MSPMHKIILPALAGLLMTTPAMAETTQRDLEVIGRALGFVEGASGSDRTVAIVFDPASEGEAQALASAMSGGLSAGRVTLNARLVPMADTGSISGADAAVLLGSAAGDAGVFGAASSAGVMTVSTDMSCVESARCVMGVQSAPSVRIVVNRGASDSSSVSFAAAFAMMIEEI</sequence>
<organism evidence="2 3">
    <name type="scientific">Maricaulis maris</name>
    <dbReference type="NCBI Taxonomy" id="74318"/>
    <lineage>
        <taxon>Bacteria</taxon>
        <taxon>Pseudomonadati</taxon>
        <taxon>Pseudomonadota</taxon>
        <taxon>Alphaproteobacteria</taxon>
        <taxon>Maricaulales</taxon>
        <taxon>Maricaulaceae</taxon>
        <taxon>Maricaulis</taxon>
    </lineage>
</organism>
<reference evidence="2 3" key="1">
    <citation type="submission" date="2018-10" db="EMBL/GenBank/DDBJ databases">
        <title>Genomic Encyclopedia of Type Strains, Phase IV (KMG-IV): sequencing the most valuable type-strain genomes for metagenomic binning, comparative biology and taxonomic classification.</title>
        <authorList>
            <person name="Goeker M."/>
        </authorList>
    </citation>
    <scope>NUCLEOTIDE SEQUENCE [LARGE SCALE GENOMIC DNA]</scope>
    <source>
        <strain evidence="2 3">DSM 4734</strain>
    </source>
</reference>
<gene>
    <name evidence="2" type="ORF">C7435_1403</name>
</gene>